<keyword evidence="4" id="KW-0786">Thiamine pyrophosphate</keyword>
<dbReference type="SUPFAM" id="SSF52518">
    <property type="entry name" value="Thiamin diphosphate-binding fold (THDP-binding)"/>
    <property type="match status" value="2"/>
</dbReference>
<dbReference type="Gene3D" id="3.40.50.12470">
    <property type="match status" value="1"/>
</dbReference>
<dbReference type="CDD" id="cd02016">
    <property type="entry name" value="TPP_E1_OGDC_like"/>
    <property type="match status" value="1"/>
</dbReference>
<dbReference type="InterPro" id="IPR005475">
    <property type="entry name" value="Transketolase-like_Pyr-bd"/>
</dbReference>
<dbReference type="Pfam" id="PF16078">
    <property type="entry name" value="2-oxogl_dehyd_N"/>
    <property type="match status" value="1"/>
</dbReference>
<dbReference type="InterPro" id="IPR042179">
    <property type="entry name" value="KGD_C_sf"/>
</dbReference>
<accession>A0A8J4E5F2</accession>
<dbReference type="AlphaFoldDB" id="A0A8J4E5F2"/>
<dbReference type="PANTHER" id="PTHR23152:SF4">
    <property type="entry name" value="2-OXOADIPATE DEHYDROGENASE COMPLEX COMPONENT E1"/>
    <property type="match status" value="1"/>
</dbReference>
<dbReference type="InterPro" id="IPR032106">
    <property type="entry name" value="2-oxogl_dehyd_N"/>
</dbReference>
<dbReference type="Proteomes" id="UP000612585">
    <property type="component" value="Unassembled WGS sequence"/>
</dbReference>
<dbReference type="NCBIfam" id="NF008907">
    <property type="entry name" value="PRK12270.1"/>
    <property type="match status" value="1"/>
</dbReference>
<comment type="cofactor">
    <cofactor evidence="1">
        <name>thiamine diphosphate</name>
        <dbReference type="ChEBI" id="CHEBI:58937"/>
    </cofactor>
</comment>
<evidence type="ECO:0000313" key="9">
    <source>
        <dbReference type="Proteomes" id="UP000612585"/>
    </source>
</evidence>
<protein>
    <submittedName>
        <fullName evidence="8">Alpha-ketoglutarate decarboxylase</fullName>
    </submittedName>
</protein>
<feature type="domain" description="Transketolase-like pyrimidine-binding" evidence="7">
    <location>
        <begin position="710"/>
        <end position="903"/>
    </location>
</feature>
<name>A0A8J4E5F2_9ACTN</name>
<evidence type="ECO:0000256" key="5">
    <source>
        <dbReference type="ARBA" id="ARBA00051911"/>
    </source>
</evidence>
<dbReference type="EMBL" id="BOPG01000076">
    <property type="protein sequence ID" value="GIJ62231.1"/>
    <property type="molecule type" value="Genomic_DNA"/>
</dbReference>
<dbReference type="PIRSF" id="PIRSF000157">
    <property type="entry name" value="Oxoglu_dh_E1"/>
    <property type="match status" value="1"/>
</dbReference>
<dbReference type="InterPro" id="IPR001017">
    <property type="entry name" value="DH_E1"/>
</dbReference>
<evidence type="ECO:0000313" key="8">
    <source>
        <dbReference type="EMBL" id="GIJ62231.1"/>
    </source>
</evidence>
<gene>
    <name evidence="8" type="primary">kgd_2</name>
    <name evidence="8" type="ORF">Vau01_097470</name>
</gene>
<organism evidence="8 9">
    <name type="scientific">Virgisporangium aurantiacum</name>
    <dbReference type="NCBI Taxonomy" id="175570"/>
    <lineage>
        <taxon>Bacteria</taxon>
        <taxon>Bacillati</taxon>
        <taxon>Actinomycetota</taxon>
        <taxon>Actinomycetes</taxon>
        <taxon>Micromonosporales</taxon>
        <taxon>Micromonosporaceae</taxon>
        <taxon>Virgisporangium</taxon>
    </lineage>
</organism>
<dbReference type="GO" id="GO:0005829">
    <property type="term" value="C:cytosol"/>
    <property type="evidence" value="ECO:0007669"/>
    <property type="project" value="TreeGrafter"/>
</dbReference>
<dbReference type="Gene3D" id="1.10.287.1150">
    <property type="entry name" value="TPP helical domain"/>
    <property type="match status" value="1"/>
</dbReference>
<dbReference type="Gene3D" id="3.40.50.970">
    <property type="match status" value="1"/>
</dbReference>
<comment type="caution">
    <text evidence="8">The sequence shown here is derived from an EMBL/GenBank/DDBJ whole genome shotgun (WGS) entry which is preliminary data.</text>
</comment>
<evidence type="ECO:0000256" key="4">
    <source>
        <dbReference type="ARBA" id="ARBA00023052"/>
    </source>
</evidence>
<reference evidence="8" key="1">
    <citation type="submission" date="2021-01" db="EMBL/GenBank/DDBJ databases">
        <title>Whole genome shotgun sequence of Virgisporangium aurantiacum NBRC 16421.</title>
        <authorList>
            <person name="Komaki H."/>
            <person name="Tamura T."/>
        </authorList>
    </citation>
    <scope>NUCLEOTIDE SEQUENCE</scope>
    <source>
        <strain evidence="8">NBRC 16421</strain>
    </source>
</reference>
<evidence type="ECO:0000256" key="3">
    <source>
        <dbReference type="ARBA" id="ARBA00023002"/>
    </source>
</evidence>
<keyword evidence="9" id="KW-1185">Reference proteome</keyword>
<evidence type="ECO:0000256" key="6">
    <source>
        <dbReference type="SAM" id="MobiDB-lite"/>
    </source>
</evidence>
<evidence type="ECO:0000256" key="1">
    <source>
        <dbReference type="ARBA" id="ARBA00001964"/>
    </source>
</evidence>
<dbReference type="Pfam" id="PF00676">
    <property type="entry name" value="E1_dh"/>
    <property type="match status" value="1"/>
</dbReference>
<keyword evidence="2" id="KW-0816">Tricarboxylic acid cycle</keyword>
<evidence type="ECO:0000256" key="2">
    <source>
        <dbReference type="ARBA" id="ARBA00022532"/>
    </source>
</evidence>
<dbReference type="InterPro" id="IPR031717">
    <property type="entry name" value="ODO-1/KGD_C"/>
</dbReference>
<dbReference type="Pfam" id="PF02779">
    <property type="entry name" value="Transket_pyr"/>
    <property type="match status" value="1"/>
</dbReference>
<dbReference type="GO" id="GO:0000287">
    <property type="term" value="F:magnesium ion binding"/>
    <property type="evidence" value="ECO:0007669"/>
    <property type="project" value="UniProtKB-ARBA"/>
</dbReference>
<sequence length="1048" mass="113520">MVSSSAPSPAEDFGVNAWLVEEIYRNYLADPASVDETWRGFFDTPCLATVVREVPATLLAENRFVINRDRRGTGRGRVSVVDLVGHALVHAVRSRPGGNASFRVVDGRPAAGAGTGPTIAVGPVEVPARYRGLPRRTLAASAIGPVLTVTATFDRRVVEASAAAELLRAIEASLLGEGGFYGDVFASLGVAHQPVRWPPPGSARRVTGSGRAVRVARLIEAYRAHGHLAADLDPLRRPRPGHADLDPAAHGLAVWDLRSTVDTEGVGGRPRARLRDLLAALRDRYCGTVGVEYTHLADPERRRWIETALDRRPRRPDRGRRLRILDRLTAAESLELFLHTRYPGQRRFSLEGGESAVVLLDEVLGAAADAGLAEVAVGMSHRGRLTLMATVLGLPYQELLRRFEGRHESAPAAIAGDVKYNLGARTTFVSPSGGRTELSLLPNASHLEAVYPVVEGFARGRQDARPGGPFDPLPVVLHGDAAFAGQGVVAETLNLSGLRGFRTGGTIHVVLNNQIGFTTAPADARGGTYPTAAARTADAPVLHVNADDPEACAWVARLAFAYRQAFHRDVVIDLVCYRRRGHNESDDPTMTQPDLYRLIEARPPVRALYTDLLVRRGDLTTAEAEALRTRYRQRLERAVPAPVPTPIPTPVPDAAPAEPAPAAPVVTAIDDQTIKLVAQALAELPAGVEPHPRVAAQLQRRAATAVDGVVDWPMAETLAFGSLLLDGRPVRLTGEDSRRGTFAQRHHVLVDRSTGAEHPLLSRLSPDQARYAVYDSPLSEFAVLGFEYGYSVARPDSLVIWEAQFGDFANGAQTVIDEYVAAGEQRWGQRSGLCLLLPHGLEGQGPNHSSARVERFLQLCAQDNLTVAMPSLPSSYFHLLRRQALAPEPRPLVVFTPKSMLRLRDATSSVRELTDGHFRAVVGDPAAHRATTRRILLCSGKLAWDLEARRARTGGTDTAVVRIERLYPVPLPELAAELSGYPAGAEVRWVQEEPENQGAWRFLRGHLPAALGGRPLRAVTPPAAATTGTASPERHATAHRHLVERAFR</sequence>
<dbReference type="GO" id="GO:0004591">
    <property type="term" value="F:oxoglutarate dehydrogenase (succinyl-transferring) activity"/>
    <property type="evidence" value="ECO:0007669"/>
    <property type="project" value="UniProtKB-EC"/>
</dbReference>
<dbReference type="NCBIfam" id="NF006914">
    <property type="entry name" value="PRK09404.1"/>
    <property type="match status" value="1"/>
</dbReference>
<dbReference type="NCBIfam" id="TIGR00239">
    <property type="entry name" value="2oxo_dh_E1"/>
    <property type="match status" value="1"/>
</dbReference>
<dbReference type="InterPro" id="IPR029061">
    <property type="entry name" value="THDP-binding"/>
</dbReference>
<dbReference type="GO" id="GO:0006099">
    <property type="term" value="P:tricarboxylic acid cycle"/>
    <property type="evidence" value="ECO:0007669"/>
    <property type="project" value="UniProtKB-KW"/>
</dbReference>
<comment type="catalytic activity">
    <reaction evidence="5">
        <text>N(6)-[(R)-lipoyl]-L-lysyl-[protein] + 2-oxoglutarate + H(+) = N(6)-[(R)-S(8)-succinyldihydrolipoyl]-L-lysyl-[protein] + CO2</text>
        <dbReference type="Rhea" id="RHEA:12188"/>
        <dbReference type="Rhea" id="RHEA-COMP:10474"/>
        <dbReference type="Rhea" id="RHEA-COMP:20092"/>
        <dbReference type="ChEBI" id="CHEBI:15378"/>
        <dbReference type="ChEBI" id="CHEBI:16526"/>
        <dbReference type="ChEBI" id="CHEBI:16810"/>
        <dbReference type="ChEBI" id="CHEBI:83099"/>
        <dbReference type="ChEBI" id="CHEBI:83120"/>
        <dbReference type="EC" id="1.2.4.2"/>
    </reaction>
</comment>
<proteinExistence type="predicted"/>
<feature type="compositionally biased region" description="Low complexity" evidence="6">
    <location>
        <begin position="1015"/>
        <end position="1031"/>
    </location>
</feature>
<dbReference type="SMART" id="SM00861">
    <property type="entry name" value="Transket_pyr"/>
    <property type="match status" value="1"/>
</dbReference>
<dbReference type="Gene3D" id="3.40.50.11610">
    <property type="entry name" value="Multifunctional 2-oxoglutarate metabolism enzyme, C-terminal domain"/>
    <property type="match status" value="1"/>
</dbReference>
<dbReference type="GO" id="GO:0045252">
    <property type="term" value="C:oxoglutarate dehydrogenase complex"/>
    <property type="evidence" value="ECO:0007669"/>
    <property type="project" value="TreeGrafter"/>
</dbReference>
<dbReference type="Pfam" id="PF16870">
    <property type="entry name" value="OxoGdeHyase_C"/>
    <property type="match status" value="1"/>
</dbReference>
<feature type="region of interest" description="Disordered" evidence="6">
    <location>
        <begin position="1013"/>
        <end position="1036"/>
    </location>
</feature>
<keyword evidence="3" id="KW-0560">Oxidoreductase</keyword>
<dbReference type="GO" id="GO:0030976">
    <property type="term" value="F:thiamine pyrophosphate binding"/>
    <property type="evidence" value="ECO:0007669"/>
    <property type="project" value="InterPro"/>
</dbReference>
<evidence type="ECO:0000259" key="7">
    <source>
        <dbReference type="SMART" id="SM00861"/>
    </source>
</evidence>
<dbReference type="PANTHER" id="PTHR23152">
    <property type="entry name" value="2-OXOGLUTARATE DEHYDROGENASE"/>
    <property type="match status" value="1"/>
</dbReference>
<dbReference type="InterPro" id="IPR011603">
    <property type="entry name" value="2oxoglutarate_DH_E1"/>
</dbReference>